<dbReference type="Proteomes" id="UP001206924">
    <property type="component" value="Unassembled WGS sequence"/>
</dbReference>
<dbReference type="Pfam" id="PF14267">
    <property type="entry name" value="DUF4357"/>
    <property type="match status" value="1"/>
</dbReference>
<dbReference type="CDD" id="cd10447">
    <property type="entry name" value="GIY-YIG_unchar_2"/>
    <property type="match status" value="1"/>
</dbReference>
<gene>
    <name evidence="3" type="ORF">NNX28_12755</name>
</gene>
<proteinExistence type="predicted"/>
<evidence type="ECO:0000259" key="2">
    <source>
        <dbReference type="Pfam" id="PF14267"/>
    </source>
</evidence>
<protein>
    <submittedName>
        <fullName evidence="3">GIY-YIG nuclease family protein</fullName>
    </submittedName>
</protein>
<dbReference type="EMBL" id="JANFLP010000013">
    <property type="protein sequence ID" value="MCQ1950791.1"/>
    <property type="molecule type" value="Genomic_DNA"/>
</dbReference>
<dbReference type="InterPro" id="IPR025579">
    <property type="entry name" value="DUF4357"/>
</dbReference>
<keyword evidence="4" id="KW-1185">Reference proteome</keyword>
<evidence type="ECO:0000256" key="1">
    <source>
        <dbReference type="SAM" id="MobiDB-lite"/>
    </source>
</evidence>
<evidence type="ECO:0000313" key="3">
    <source>
        <dbReference type="EMBL" id="MCQ1950791.1"/>
    </source>
</evidence>
<evidence type="ECO:0000313" key="4">
    <source>
        <dbReference type="Proteomes" id="UP001206924"/>
    </source>
</evidence>
<feature type="domain" description="DUF4357" evidence="2">
    <location>
        <begin position="243"/>
        <end position="296"/>
    </location>
</feature>
<reference evidence="3 4" key="1">
    <citation type="submission" date="2022-07" db="EMBL/GenBank/DDBJ databases">
        <title>Novel species in genus Arthrobacter.</title>
        <authorList>
            <person name="Liu Y."/>
        </authorList>
    </citation>
    <scope>NUCLEOTIDE SEQUENCE [LARGE SCALE GENOMIC DNA]</scope>
    <source>
        <strain evidence="4">zg-Y859</strain>
    </source>
</reference>
<dbReference type="RefSeq" id="WP_255866002.1">
    <property type="nucleotide sequence ID" value="NZ_CP104263.1"/>
</dbReference>
<sequence>MKSRPQTIQIFLPQGDPSGLRQAEITTRTVRVFEVPRAQVSAFMQMPEANQVGLYFLFGAQDEDTPECYIGQSGNVGRRLSQHVAGKEFWERALIAVSLTNSWTDTHVGFMEWKSIQAATNSGRYALLNGNTASNRHTPLPLESDCHEYLETISVLLATLGKPVLQPLTGAHPPFTQPGFQTDTGLPATPESQSNGTDHRLSLRQRNCVAEGVLSSEGLVVLAGSTGNAADRPSISAGLKRIRERLIEQGIARVEGSSFVMERDHLFSSPSYAAGALYGGAQNGRTAWKDALGRTLREIEEQQFPASGNATE</sequence>
<feature type="region of interest" description="Disordered" evidence="1">
    <location>
        <begin position="174"/>
        <end position="200"/>
    </location>
</feature>
<organism evidence="3 4">
    <name type="scientific">Arthrobacter jinronghuae</name>
    <dbReference type="NCBI Taxonomy" id="2964609"/>
    <lineage>
        <taxon>Bacteria</taxon>
        <taxon>Bacillati</taxon>
        <taxon>Actinomycetota</taxon>
        <taxon>Actinomycetes</taxon>
        <taxon>Micrococcales</taxon>
        <taxon>Micrococcaceae</taxon>
        <taxon>Arthrobacter</taxon>
    </lineage>
</organism>
<feature type="compositionally biased region" description="Polar residues" evidence="1">
    <location>
        <begin position="178"/>
        <end position="196"/>
    </location>
</feature>
<comment type="caution">
    <text evidence="3">The sequence shown here is derived from an EMBL/GenBank/DDBJ whole genome shotgun (WGS) entry which is preliminary data.</text>
</comment>
<accession>A0ABT1NT68</accession>
<name>A0ABT1NT68_9MICC</name>